<reference evidence="9 10" key="1">
    <citation type="submission" date="2019-06" db="EMBL/GenBank/DDBJ databases">
        <title>Draft genomes of female and male turbot (Scophthalmus maximus).</title>
        <authorList>
            <person name="Xu H."/>
            <person name="Xu X.-W."/>
            <person name="Shao C."/>
            <person name="Chen S."/>
        </authorList>
    </citation>
    <scope>NUCLEOTIDE SEQUENCE [LARGE SCALE GENOMIC DNA]</scope>
    <source>
        <strain evidence="9">Ysfricsl-2016a</strain>
        <tissue evidence="9">Blood</tissue>
    </source>
</reference>
<keyword evidence="4" id="KW-0256">Endoplasmic reticulum</keyword>
<comment type="caution">
    <text evidence="9">The sequence shown here is derived from an EMBL/GenBank/DDBJ whole genome shotgun (WGS) entry which is preliminary data.</text>
</comment>
<dbReference type="Pfam" id="PF07810">
    <property type="entry name" value="TMC"/>
    <property type="match status" value="1"/>
</dbReference>
<evidence type="ECO:0000313" key="9">
    <source>
        <dbReference type="EMBL" id="KAF0045470.1"/>
    </source>
</evidence>
<feature type="transmembrane region" description="Helical" evidence="7">
    <location>
        <begin position="589"/>
        <end position="616"/>
    </location>
</feature>
<dbReference type="GO" id="GO:0005789">
    <property type="term" value="C:endoplasmic reticulum membrane"/>
    <property type="evidence" value="ECO:0007669"/>
    <property type="project" value="UniProtKB-SubCell"/>
</dbReference>
<dbReference type="AlphaFoldDB" id="A0A6A4TPK0"/>
<feature type="transmembrane region" description="Helical" evidence="7">
    <location>
        <begin position="221"/>
        <end position="240"/>
    </location>
</feature>
<evidence type="ECO:0000256" key="1">
    <source>
        <dbReference type="ARBA" id="ARBA00004477"/>
    </source>
</evidence>
<feature type="transmembrane region" description="Helical" evidence="7">
    <location>
        <begin position="681"/>
        <end position="706"/>
    </location>
</feature>
<dbReference type="Pfam" id="PF03062">
    <property type="entry name" value="MBOAT"/>
    <property type="match status" value="1"/>
</dbReference>
<feature type="transmembrane region" description="Helical" evidence="7">
    <location>
        <begin position="814"/>
        <end position="834"/>
    </location>
</feature>
<dbReference type="Proteomes" id="UP000438429">
    <property type="component" value="Unassembled WGS sequence"/>
</dbReference>
<feature type="transmembrane region" description="Helical" evidence="7">
    <location>
        <begin position="6"/>
        <end position="25"/>
    </location>
</feature>
<organism evidence="9 10">
    <name type="scientific">Scophthalmus maximus</name>
    <name type="common">Turbot</name>
    <name type="synonym">Psetta maxima</name>
    <dbReference type="NCBI Taxonomy" id="52904"/>
    <lineage>
        <taxon>Eukaryota</taxon>
        <taxon>Metazoa</taxon>
        <taxon>Chordata</taxon>
        <taxon>Craniata</taxon>
        <taxon>Vertebrata</taxon>
        <taxon>Euteleostomi</taxon>
        <taxon>Actinopterygii</taxon>
        <taxon>Neopterygii</taxon>
        <taxon>Teleostei</taxon>
        <taxon>Neoteleostei</taxon>
        <taxon>Acanthomorphata</taxon>
        <taxon>Carangaria</taxon>
        <taxon>Pleuronectiformes</taxon>
        <taxon>Pleuronectoidei</taxon>
        <taxon>Scophthalmidae</taxon>
        <taxon>Scophthalmus</taxon>
    </lineage>
</organism>
<feature type="transmembrane region" description="Helical" evidence="7">
    <location>
        <begin position="915"/>
        <end position="932"/>
    </location>
</feature>
<feature type="transmembrane region" description="Helical" evidence="7">
    <location>
        <begin position="854"/>
        <end position="877"/>
    </location>
</feature>
<feature type="transmembrane region" description="Helical" evidence="7">
    <location>
        <begin position="969"/>
        <end position="994"/>
    </location>
</feature>
<evidence type="ECO:0000256" key="2">
    <source>
        <dbReference type="ARBA" id="ARBA00006510"/>
    </source>
</evidence>
<proteinExistence type="inferred from homology"/>
<feature type="transmembrane region" description="Helical" evidence="7">
    <location>
        <begin position="1083"/>
        <end position="1105"/>
    </location>
</feature>
<comment type="similarity">
    <text evidence="2 7">Belongs to the TMC family.</text>
</comment>
<feature type="transmembrane region" description="Helical" evidence="7">
    <location>
        <begin position="37"/>
        <end position="64"/>
    </location>
</feature>
<feature type="transmembrane region" description="Helical" evidence="7">
    <location>
        <begin position="76"/>
        <end position="94"/>
    </location>
</feature>
<keyword evidence="5 7" id="KW-1133">Transmembrane helix</keyword>
<evidence type="ECO:0000256" key="4">
    <source>
        <dbReference type="ARBA" id="ARBA00022824"/>
    </source>
</evidence>
<evidence type="ECO:0000256" key="6">
    <source>
        <dbReference type="ARBA" id="ARBA00023136"/>
    </source>
</evidence>
<evidence type="ECO:0000256" key="3">
    <source>
        <dbReference type="ARBA" id="ARBA00022692"/>
    </source>
</evidence>
<comment type="subcellular location">
    <subcellularLocation>
        <location evidence="1">Endoplasmic reticulum membrane</location>
        <topology evidence="1">Multi-pass membrane protein</topology>
    </subcellularLocation>
    <subcellularLocation>
        <location evidence="7">Membrane</location>
        <topology evidence="7">Multi-pass membrane protein</topology>
    </subcellularLocation>
</comment>
<keyword evidence="6 7" id="KW-0472">Membrane</keyword>
<dbReference type="PANTHER" id="PTHR23302">
    <property type="entry name" value="TRANSMEMBRANE CHANNEL-RELATED"/>
    <property type="match status" value="1"/>
</dbReference>
<evidence type="ECO:0000256" key="7">
    <source>
        <dbReference type="RuleBase" id="RU310713"/>
    </source>
</evidence>
<feature type="domain" description="TMC" evidence="8">
    <location>
        <begin position="903"/>
        <end position="1012"/>
    </location>
</feature>
<dbReference type="PANTHER" id="PTHR23302:SF45">
    <property type="entry name" value="TRANSMEMBRANE CHANNEL-LIKE PROTEIN 4"/>
    <property type="match status" value="1"/>
</dbReference>
<dbReference type="InterPro" id="IPR038900">
    <property type="entry name" value="TMC"/>
</dbReference>
<evidence type="ECO:0000313" key="10">
    <source>
        <dbReference type="Proteomes" id="UP000438429"/>
    </source>
</evidence>
<accession>A0A6A4TPK0</accession>
<sequence length="1148" mass="130724">MSPDELVYLGILAASIPAGFLFRYLSPPVKQGAALLLGLSVTIATCHIHTLHSLVTVIGTWIIIKSSWQHAPAVSLSWTFLYLLFFRLVTWFGLPQPTPFANAVQLLLTLKMVSLANDVNIFHMEKKQDVSSFSKSHVISGLSEEPSLYDILSYSYCYVGIMTGPFFRFQTYMDWLTQPSPLALPSWTPCLQRLKLVPVYAALFLAVNSVFPLAYVRTDEFLDHNFFFRLFYMIVVFFVFRMRFYAAWCGAEAGCISAGLGCYPEKALSKPGGGPTVKYSADPSAEESYDFKTIQNIDCYNTDFCVKVRHGMRYWNMTVQWWLHHYIYPNAPFKSYTLRAGWTMFISAYWHGIHAGYYLSFLTIPLCIAGESAMEASVRARMGPRGQNVFDWVHWFLKMRAYDYMCMGFVLLKASDTINYWTSIYFIMHIIAVCCIIVGRKNCHVKRSAWPFLSEVSRNTSILVHRNGYHGEQQSLRLRRASSRVSNQNLPQFDWMSTSAERDDEDDGGQPRDLRGIPLPMALKRAVRQVQQMQVPVVSSVESWKRKRTKSMRKLKHNTREFLHLFGLWSKSLQKIGGNFGGGVHSYFLFLRFLVVLNFVSFLLIAGFVVIPSIVFRSVGSSLANSTGPEKCSDYDPNPQALVMFYEYFLNLLSGTGFMEYSYLFYGYYNNTMVEDKNFSYSIPLAYILTAVFYFAFCFICIIARMGTAARVVVATGGSAVGNYTMIVFTGWDYSCLGDQATKLKQKNIHYRLQVDLEEESIKKRAASLTLCQKIVLYSLRVFMCFVAFGLIIAAFYGIFLATNFSQQKSGEQGILSLIFEYLPSIVITTGNFLVPLLCDQIALIERYSPSTTIIVALLRAVFLRLVSLGVLLFTLWRQITCEGDTNSADCKLCQYNYGVYPCWETRLGQEMYKLTLFDLLITIAVLILVEFPRRMVVDNWSSRLAQWVGRQEFVVPSNVLGLVYGQTVVWTGALFCPLLPLINTIKFIILFYCKKITLFYNCRPALKTFRSTSSAFFFLVVLLFGWGLATIVLIYSLAEIHPSFGCGPFRFFPNMWSIVPTSFYSLSDTTQEFLFFIGSQSFSIPLFALSCVVMCYFIAVASVYGKSVAFLRAQLKLEGRDKQFLVKQIEELSRQLQIPKHNAGVQD</sequence>
<evidence type="ECO:0000256" key="5">
    <source>
        <dbReference type="ARBA" id="ARBA00022989"/>
    </source>
</evidence>
<dbReference type="GO" id="GO:0005886">
    <property type="term" value="C:plasma membrane"/>
    <property type="evidence" value="ECO:0007669"/>
    <property type="project" value="InterPro"/>
</dbReference>
<protein>
    <recommendedName>
        <fullName evidence="7">Transmembrane channel-like protein</fullName>
    </recommendedName>
</protein>
<dbReference type="InterPro" id="IPR004299">
    <property type="entry name" value="MBOAT_fam"/>
</dbReference>
<feature type="transmembrane region" description="Helical" evidence="7">
    <location>
        <begin position="1015"/>
        <end position="1039"/>
    </location>
</feature>
<gene>
    <name evidence="9" type="ORF">F2P81_001999</name>
</gene>
<feature type="transmembrane region" description="Helical" evidence="7">
    <location>
        <begin position="778"/>
        <end position="802"/>
    </location>
</feature>
<dbReference type="EMBL" id="VEVO01000002">
    <property type="protein sequence ID" value="KAF0045470.1"/>
    <property type="molecule type" value="Genomic_DNA"/>
</dbReference>
<feature type="transmembrane region" description="Helical" evidence="7">
    <location>
        <begin position="418"/>
        <end position="438"/>
    </location>
</feature>
<evidence type="ECO:0000259" key="8">
    <source>
        <dbReference type="Pfam" id="PF07810"/>
    </source>
</evidence>
<dbReference type="GO" id="GO:0008381">
    <property type="term" value="F:mechanosensitive monoatomic ion channel activity"/>
    <property type="evidence" value="ECO:0007669"/>
    <property type="project" value="TreeGrafter"/>
</dbReference>
<keyword evidence="3 7" id="KW-0812">Transmembrane</keyword>
<name>A0A6A4TPK0_SCOMX</name>
<feature type="transmembrane region" description="Helical" evidence="7">
    <location>
        <begin position="196"/>
        <end position="215"/>
    </location>
</feature>
<dbReference type="InterPro" id="IPR012496">
    <property type="entry name" value="TMC_dom"/>
</dbReference>